<dbReference type="EMBL" id="CAKMRJ010005412">
    <property type="protein sequence ID" value="CAH1440450.1"/>
    <property type="molecule type" value="Genomic_DNA"/>
</dbReference>
<gene>
    <name evidence="1" type="ORF">LVIROSA_LOCUS26586</name>
</gene>
<dbReference type="AlphaFoldDB" id="A0AAU9NRJ8"/>
<name>A0AAU9NRJ8_9ASTR</name>
<protein>
    <submittedName>
        <fullName evidence="1">Uncharacterized protein</fullName>
    </submittedName>
</protein>
<organism evidence="1 2">
    <name type="scientific">Lactuca virosa</name>
    <dbReference type="NCBI Taxonomy" id="75947"/>
    <lineage>
        <taxon>Eukaryota</taxon>
        <taxon>Viridiplantae</taxon>
        <taxon>Streptophyta</taxon>
        <taxon>Embryophyta</taxon>
        <taxon>Tracheophyta</taxon>
        <taxon>Spermatophyta</taxon>
        <taxon>Magnoliopsida</taxon>
        <taxon>eudicotyledons</taxon>
        <taxon>Gunneridae</taxon>
        <taxon>Pentapetalae</taxon>
        <taxon>asterids</taxon>
        <taxon>campanulids</taxon>
        <taxon>Asterales</taxon>
        <taxon>Asteraceae</taxon>
        <taxon>Cichorioideae</taxon>
        <taxon>Cichorieae</taxon>
        <taxon>Lactucinae</taxon>
        <taxon>Lactuca</taxon>
    </lineage>
</organism>
<dbReference type="Proteomes" id="UP001157418">
    <property type="component" value="Unassembled WGS sequence"/>
</dbReference>
<sequence>MEKVVAEENVVGPKPVVILQESEHLNVEFDKGDVGRTPRFLRFGYVESPMVGVGEVRNSSGAVFAPSCVVFAKKKELEENVASLELGKLALGVVVGQLKQETKA</sequence>
<evidence type="ECO:0000313" key="2">
    <source>
        <dbReference type="Proteomes" id="UP001157418"/>
    </source>
</evidence>
<comment type="caution">
    <text evidence="1">The sequence shown here is derived from an EMBL/GenBank/DDBJ whole genome shotgun (WGS) entry which is preliminary data.</text>
</comment>
<reference evidence="1 2" key="1">
    <citation type="submission" date="2022-01" db="EMBL/GenBank/DDBJ databases">
        <authorList>
            <person name="Xiong W."/>
            <person name="Schranz E."/>
        </authorList>
    </citation>
    <scope>NUCLEOTIDE SEQUENCE [LARGE SCALE GENOMIC DNA]</scope>
</reference>
<evidence type="ECO:0000313" key="1">
    <source>
        <dbReference type="EMBL" id="CAH1440450.1"/>
    </source>
</evidence>
<proteinExistence type="predicted"/>
<keyword evidence="2" id="KW-1185">Reference proteome</keyword>
<accession>A0AAU9NRJ8</accession>